<reference evidence="1 2" key="1">
    <citation type="journal article" date="2017" name="BMC Genomics">
        <title>Genomic analysis of methanogenic archaea reveals a shift towards energy conservation.</title>
        <authorList>
            <person name="Gilmore S.P."/>
            <person name="Henske J.K."/>
            <person name="Sexton J.A."/>
            <person name="Solomon K.V."/>
            <person name="Seppala S."/>
            <person name="Yoo J.I."/>
            <person name="Huyett L.M."/>
            <person name="Pressman A."/>
            <person name="Cogan J.Z."/>
            <person name="Kivenson V."/>
            <person name="Peng X."/>
            <person name="Tan Y."/>
            <person name="Valentine D.L."/>
            <person name="O'Malley M.A."/>
        </authorList>
    </citation>
    <scope>NUCLEOTIDE SEQUENCE [LARGE SCALE GENOMIC DNA]</scope>
    <source>
        <strain evidence="1 2">M.o.H.</strain>
    </source>
</reference>
<dbReference type="Proteomes" id="UP000217784">
    <property type="component" value="Unassembled WGS sequence"/>
</dbReference>
<sequence length="111" mass="12918">MESLIKNYASTHDIEITDYSIHVLDQPENFTARQNNGEELAAQYIVPNVKKSDYKLVIIFHAHQQVMEMVFILQHILWTINQRNLPKMLKKYCLPLNIINLPKTACIKPPS</sequence>
<dbReference type="EMBL" id="LMVM01000012">
    <property type="protein sequence ID" value="PAV05123.1"/>
    <property type="molecule type" value="Genomic_DNA"/>
</dbReference>
<evidence type="ECO:0000313" key="2">
    <source>
        <dbReference type="Proteomes" id="UP000217784"/>
    </source>
</evidence>
<keyword evidence="2" id="KW-1185">Reference proteome</keyword>
<comment type="caution">
    <text evidence="1">The sequence shown here is derived from an EMBL/GenBank/DDBJ whole genome shotgun (WGS) entry which is preliminary data.</text>
</comment>
<dbReference type="AlphaFoldDB" id="A0A2A2H7A3"/>
<dbReference type="RefSeq" id="WP_069584919.1">
    <property type="nucleotide sequence ID" value="NZ_LMVM01000012.1"/>
</dbReference>
<accession>A0A2A2H7A3</accession>
<evidence type="ECO:0000313" key="1">
    <source>
        <dbReference type="EMBL" id="PAV05123.1"/>
    </source>
</evidence>
<dbReference type="OrthoDB" id="386238at2157"/>
<name>A0A2A2H7A3_METBR</name>
<gene>
    <name evidence="1" type="ORF">ASJ80_12605</name>
</gene>
<proteinExistence type="predicted"/>
<organism evidence="1 2">
    <name type="scientific">Methanobacterium bryantii</name>
    <dbReference type="NCBI Taxonomy" id="2161"/>
    <lineage>
        <taxon>Archaea</taxon>
        <taxon>Methanobacteriati</taxon>
        <taxon>Methanobacteriota</taxon>
        <taxon>Methanomada group</taxon>
        <taxon>Methanobacteria</taxon>
        <taxon>Methanobacteriales</taxon>
        <taxon>Methanobacteriaceae</taxon>
        <taxon>Methanobacterium</taxon>
    </lineage>
</organism>
<protein>
    <submittedName>
        <fullName evidence="1">Uncharacterized protein</fullName>
    </submittedName>
</protein>